<organism evidence="5 6">
    <name type="scientific">Schistosoma bovis</name>
    <name type="common">Blood fluke</name>
    <dbReference type="NCBI Taxonomy" id="6184"/>
    <lineage>
        <taxon>Eukaryota</taxon>
        <taxon>Metazoa</taxon>
        <taxon>Spiralia</taxon>
        <taxon>Lophotrochozoa</taxon>
        <taxon>Platyhelminthes</taxon>
        <taxon>Trematoda</taxon>
        <taxon>Digenea</taxon>
        <taxon>Strigeidida</taxon>
        <taxon>Schistosomatoidea</taxon>
        <taxon>Schistosomatidae</taxon>
        <taxon>Schistosoma</taxon>
    </lineage>
</organism>
<dbReference type="EMBL" id="QMKO01002128">
    <property type="protein sequence ID" value="RTG84655.1"/>
    <property type="molecule type" value="Genomic_DNA"/>
</dbReference>
<dbReference type="Proteomes" id="UP000290809">
    <property type="component" value="Unassembled WGS sequence"/>
</dbReference>
<evidence type="ECO:0000259" key="4">
    <source>
        <dbReference type="Pfam" id="PF00501"/>
    </source>
</evidence>
<proteinExistence type="predicted"/>
<dbReference type="InterPro" id="IPR042099">
    <property type="entry name" value="ANL_N_sf"/>
</dbReference>
<dbReference type="AlphaFoldDB" id="A0A430QAE3"/>
<sequence length="480" mass="53680">MISKCSLTGFYPCLRIRLPSKNKYSWLIYNEVDKKIKAIGTALVKTVRQRRNAENFVGIYGPNSPESYYNLILAQVNCMLCNSGTEALHLLDKFESSLEYLIIVSYDVKVEEVKSRHGSKVSVYLFEDFLDPLPSDLYMVCYTSGSTAHQIQFKSSFISPIGAYDGTNTLDIIIMRFCILTVNGKFYHNSILDTLCFKKLRKLLGGRVYCVVSGGAPLPTEISKFVHAAFGLLAEGYGSTETMGSITITLLGEYRLGTVGSVAHGVEVKLVDVKDLGLDALRDQRGEICVKGKRCTKGYYKEPEKSAELIDNEGWLHTGDIGEWTLEGSLKIVDRLKSIFKLAQGEYVAPEKVEMVYKCCKLVSQIFVDGNSKQNYPVAIVVPDFTELRSCLNNSGVLHCSKLSDHELSQNKVVNKFVLERMNAVADENMLKSFEKVQAIYLTDQAFNADNGLLTPTMKLARIKARSYFSKIIDSLYPQS</sequence>
<dbReference type="STRING" id="6184.A0A430QAE3"/>
<keyword evidence="1" id="KW-0436">Ligase</keyword>
<evidence type="ECO:0000256" key="3">
    <source>
        <dbReference type="ARBA" id="ARBA00026121"/>
    </source>
</evidence>
<dbReference type="EC" id="6.2.1.3" evidence="3"/>
<dbReference type="PANTHER" id="PTHR43272:SF107">
    <property type="entry name" value="LONG-CHAIN-FATTY-ACID--COA LIGASE 5"/>
    <property type="match status" value="1"/>
</dbReference>
<dbReference type="PANTHER" id="PTHR43272">
    <property type="entry name" value="LONG-CHAIN-FATTY-ACID--COA LIGASE"/>
    <property type="match status" value="1"/>
</dbReference>
<keyword evidence="2" id="KW-0443">Lipid metabolism</keyword>
<dbReference type="GO" id="GO:0005524">
    <property type="term" value="F:ATP binding"/>
    <property type="evidence" value="ECO:0007669"/>
    <property type="project" value="UniProtKB-KW"/>
</dbReference>
<evidence type="ECO:0000256" key="1">
    <source>
        <dbReference type="ARBA" id="ARBA00022598"/>
    </source>
</evidence>
<gene>
    <name evidence="5" type="ORF">DC041_0010204</name>
</gene>
<feature type="domain" description="AMP-dependent synthetase/ligase" evidence="4">
    <location>
        <begin position="200"/>
        <end position="300"/>
    </location>
</feature>
<name>A0A430QAE3_SCHBO</name>
<dbReference type="SUPFAM" id="SSF56801">
    <property type="entry name" value="Acetyl-CoA synthetase-like"/>
    <property type="match status" value="1"/>
</dbReference>
<comment type="caution">
    <text evidence="5">The sequence shown here is derived from an EMBL/GenBank/DDBJ whole genome shotgun (WGS) entry which is preliminary data.</text>
</comment>
<reference evidence="5 6" key="1">
    <citation type="journal article" date="2019" name="PLoS Pathog.">
        <title>Genome sequence of the bovine parasite Schistosoma bovis Tanzania.</title>
        <authorList>
            <person name="Oey H."/>
            <person name="Zakrzewski M."/>
            <person name="Gobert G."/>
            <person name="Gravermann K."/>
            <person name="Stoye J."/>
            <person name="Jones M."/>
            <person name="Mcmanus D."/>
            <person name="Krause L."/>
        </authorList>
    </citation>
    <scope>NUCLEOTIDE SEQUENCE [LARGE SCALE GENOMIC DNA]</scope>
    <source>
        <strain evidence="5 6">TAN1997</strain>
    </source>
</reference>
<evidence type="ECO:0000256" key="2">
    <source>
        <dbReference type="ARBA" id="ARBA00022832"/>
    </source>
</evidence>
<protein>
    <recommendedName>
        <fullName evidence="3">long-chain-fatty-acid--CoA ligase</fullName>
        <ecNumber evidence="3">6.2.1.3</ecNumber>
    </recommendedName>
</protein>
<dbReference type="GO" id="GO:0004467">
    <property type="term" value="F:long-chain fatty acid-CoA ligase activity"/>
    <property type="evidence" value="ECO:0007669"/>
    <property type="project" value="UniProtKB-EC"/>
</dbReference>
<dbReference type="Gene3D" id="3.40.50.12780">
    <property type="entry name" value="N-terminal domain of ligase-like"/>
    <property type="match status" value="1"/>
</dbReference>
<keyword evidence="2" id="KW-0276">Fatty acid metabolism</keyword>
<dbReference type="GO" id="GO:0016020">
    <property type="term" value="C:membrane"/>
    <property type="evidence" value="ECO:0007669"/>
    <property type="project" value="TreeGrafter"/>
</dbReference>
<dbReference type="Pfam" id="PF00501">
    <property type="entry name" value="AMP-binding"/>
    <property type="match status" value="1"/>
</dbReference>
<dbReference type="InterPro" id="IPR000873">
    <property type="entry name" value="AMP-dep_synth/lig_dom"/>
</dbReference>
<dbReference type="GO" id="GO:0005783">
    <property type="term" value="C:endoplasmic reticulum"/>
    <property type="evidence" value="ECO:0007669"/>
    <property type="project" value="TreeGrafter"/>
</dbReference>
<accession>A0A430QAE3</accession>
<keyword evidence="6" id="KW-1185">Reference proteome</keyword>
<evidence type="ECO:0000313" key="6">
    <source>
        <dbReference type="Proteomes" id="UP000290809"/>
    </source>
</evidence>
<evidence type="ECO:0000313" key="5">
    <source>
        <dbReference type="EMBL" id="RTG84655.1"/>
    </source>
</evidence>